<dbReference type="EMBL" id="JBHUOZ010000002">
    <property type="protein sequence ID" value="MFD2919801.1"/>
    <property type="molecule type" value="Genomic_DNA"/>
</dbReference>
<accession>A0ABW6A5C7</accession>
<gene>
    <name evidence="1" type="ORF">ACFS6H_08795</name>
</gene>
<protein>
    <recommendedName>
        <fullName evidence="3">Lipoprotein</fullName>
    </recommendedName>
</protein>
<sequence>MRIILFFLVSSMLLSGCVRHTIGSSLKTTDQHVSGQKLQRVLIMGGGSMPTRIFLEELSNELKKLFQTSDIQTETLIIDSYSKGDSINYDRFDAFLVFNSTTTAKLNMTRLKFTLVFVDAADSYGSRFVQTFQTTLYQKDEWLKLVWEGNLKVDVDLTKRAQYKEAAKLIYTELHKKSIITGPVK</sequence>
<evidence type="ECO:0008006" key="3">
    <source>
        <dbReference type="Google" id="ProtNLM"/>
    </source>
</evidence>
<keyword evidence="2" id="KW-1185">Reference proteome</keyword>
<dbReference type="Proteomes" id="UP001597511">
    <property type="component" value="Unassembled WGS sequence"/>
</dbReference>
<name>A0ABW6A5C7_9BACT</name>
<organism evidence="1 2">
    <name type="scientific">Terrimonas rubra</name>
    <dbReference type="NCBI Taxonomy" id="1035890"/>
    <lineage>
        <taxon>Bacteria</taxon>
        <taxon>Pseudomonadati</taxon>
        <taxon>Bacteroidota</taxon>
        <taxon>Chitinophagia</taxon>
        <taxon>Chitinophagales</taxon>
        <taxon>Chitinophagaceae</taxon>
        <taxon>Terrimonas</taxon>
    </lineage>
</organism>
<dbReference type="PROSITE" id="PS51257">
    <property type="entry name" value="PROKAR_LIPOPROTEIN"/>
    <property type="match status" value="1"/>
</dbReference>
<dbReference type="RefSeq" id="WP_386097391.1">
    <property type="nucleotide sequence ID" value="NZ_JBHUOZ010000002.1"/>
</dbReference>
<evidence type="ECO:0000313" key="1">
    <source>
        <dbReference type="EMBL" id="MFD2919801.1"/>
    </source>
</evidence>
<reference evidence="2" key="1">
    <citation type="journal article" date="2019" name="Int. J. Syst. Evol. Microbiol.">
        <title>The Global Catalogue of Microorganisms (GCM) 10K type strain sequencing project: providing services to taxonomists for standard genome sequencing and annotation.</title>
        <authorList>
            <consortium name="The Broad Institute Genomics Platform"/>
            <consortium name="The Broad Institute Genome Sequencing Center for Infectious Disease"/>
            <person name="Wu L."/>
            <person name="Ma J."/>
        </authorList>
    </citation>
    <scope>NUCLEOTIDE SEQUENCE [LARGE SCALE GENOMIC DNA]</scope>
    <source>
        <strain evidence="2">KCTC 23299</strain>
    </source>
</reference>
<proteinExistence type="predicted"/>
<evidence type="ECO:0000313" key="2">
    <source>
        <dbReference type="Proteomes" id="UP001597511"/>
    </source>
</evidence>
<comment type="caution">
    <text evidence="1">The sequence shown here is derived from an EMBL/GenBank/DDBJ whole genome shotgun (WGS) entry which is preliminary data.</text>
</comment>